<keyword evidence="1" id="KW-0472">Membrane</keyword>
<dbReference type="RefSeq" id="WP_273673317.1">
    <property type="nucleotide sequence ID" value="NZ_JAQQXR010000009.1"/>
</dbReference>
<dbReference type="InterPro" id="IPR012902">
    <property type="entry name" value="N_methyl_site"/>
</dbReference>
<reference evidence="2 3" key="1">
    <citation type="submission" date="2022-10" db="EMBL/GenBank/DDBJ databases">
        <title>Janthinobacterium sp. hw3 Genome sequencing.</title>
        <authorList>
            <person name="Park S."/>
        </authorList>
    </citation>
    <scope>NUCLEOTIDE SEQUENCE [LARGE SCALE GENOMIC DNA]</scope>
    <source>
        <strain evidence="3">hw3</strain>
    </source>
</reference>
<dbReference type="NCBIfam" id="TIGR02532">
    <property type="entry name" value="IV_pilin_GFxxxE"/>
    <property type="match status" value="1"/>
</dbReference>
<name>A0ABT5K4G3_9BURK</name>
<dbReference type="SUPFAM" id="SSF54523">
    <property type="entry name" value="Pili subunits"/>
    <property type="match status" value="1"/>
</dbReference>
<accession>A0ABT5K4G3</accession>
<dbReference type="EMBL" id="JAQQXR010000009">
    <property type="protein sequence ID" value="MDC8759875.1"/>
    <property type="molecule type" value="Genomic_DNA"/>
</dbReference>
<evidence type="ECO:0000256" key="1">
    <source>
        <dbReference type="SAM" id="Phobius"/>
    </source>
</evidence>
<evidence type="ECO:0000313" key="2">
    <source>
        <dbReference type="EMBL" id="MDC8759875.1"/>
    </source>
</evidence>
<feature type="transmembrane region" description="Helical" evidence="1">
    <location>
        <begin position="12"/>
        <end position="36"/>
    </location>
</feature>
<dbReference type="Proteomes" id="UP001221208">
    <property type="component" value="Unassembled WGS sequence"/>
</dbReference>
<organism evidence="2 3">
    <name type="scientific">Janthinobacterium fluminis</name>
    <dbReference type="NCBI Taxonomy" id="2987524"/>
    <lineage>
        <taxon>Bacteria</taxon>
        <taxon>Pseudomonadati</taxon>
        <taxon>Pseudomonadota</taxon>
        <taxon>Betaproteobacteria</taxon>
        <taxon>Burkholderiales</taxon>
        <taxon>Oxalobacteraceae</taxon>
        <taxon>Janthinobacterium</taxon>
    </lineage>
</organism>
<dbReference type="InterPro" id="IPR045584">
    <property type="entry name" value="Pilin-like"/>
</dbReference>
<keyword evidence="1" id="KW-0812">Transmembrane</keyword>
<gene>
    <name evidence="2" type="ORF">OIK44_20005</name>
</gene>
<comment type="caution">
    <text evidence="2">The sequence shown here is derived from an EMBL/GenBank/DDBJ whole genome shotgun (WGS) entry which is preliminary data.</text>
</comment>
<keyword evidence="1" id="KW-1133">Transmembrane helix</keyword>
<keyword evidence="3" id="KW-1185">Reference proteome</keyword>
<sequence>MSTMHTTEKGFSLVEMAIVLVVVGFMIGGLITPLAMQIEQRKVSETNKALEEARESLIGYAVRNGYLPCPAVSATNGLEDRRQQRCANEKRLGYLPWATLGLAKSDAWNHLFLYSVTPAFSDSGTRFSLNTPRDISVMTRDGAGRPALATASKDIPALILSHGKNGYGAGTEQGGRLPAAPAGNADERINAGNATTFVSRALSEDRGAAGGEFDDIVVWLSPNILLNRMVAAQRLPQ</sequence>
<evidence type="ECO:0000313" key="3">
    <source>
        <dbReference type="Proteomes" id="UP001221208"/>
    </source>
</evidence>
<proteinExistence type="predicted"/>
<protein>
    <submittedName>
        <fullName evidence="2">Type II secretion system protein</fullName>
    </submittedName>
</protein>